<reference evidence="3" key="1">
    <citation type="submission" date="2013-12" db="EMBL/GenBank/DDBJ databases">
        <title>The Genome Sequence of Aphanomyces invadans NJM9701.</title>
        <authorList>
            <consortium name="The Broad Institute Genomics Platform"/>
            <person name="Russ C."/>
            <person name="Tyler B."/>
            <person name="van West P."/>
            <person name="Dieguez-Uribeondo J."/>
            <person name="Young S.K."/>
            <person name="Zeng Q."/>
            <person name="Gargeya S."/>
            <person name="Fitzgerald M."/>
            <person name="Abouelleil A."/>
            <person name="Alvarado L."/>
            <person name="Chapman S.B."/>
            <person name="Gainer-Dewar J."/>
            <person name="Goldberg J."/>
            <person name="Griggs A."/>
            <person name="Gujja S."/>
            <person name="Hansen M."/>
            <person name="Howarth C."/>
            <person name="Imamovic A."/>
            <person name="Ireland A."/>
            <person name="Larimer J."/>
            <person name="McCowan C."/>
            <person name="Murphy C."/>
            <person name="Pearson M."/>
            <person name="Poon T.W."/>
            <person name="Priest M."/>
            <person name="Roberts A."/>
            <person name="Saif S."/>
            <person name="Shea T."/>
            <person name="Sykes S."/>
            <person name="Wortman J."/>
            <person name="Nusbaum C."/>
            <person name="Birren B."/>
        </authorList>
    </citation>
    <scope>NUCLEOTIDE SEQUENCE [LARGE SCALE GENOMIC DNA]</scope>
    <source>
        <strain evidence="3">NJM9701</strain>
    </source>
</reference>
<dbReference type="Pfam" id="PF00787">
    <property type="entry name" value="PX"/>
    <property type="match status" value="1"/>
</dbReference>
<dbReference type="Gene3D" id="3.30.1520.10">
    <property type="entry name" value="Phox-like domain"/>
    <property type="match status" value="1"/>
</dbReference>
<dbReference type="SUPFAM" id="SSF64268">
    <property type="entry name" value="PX domain"/>
    <property type="match status" value="1"/>
</dbReference>
<dbReference type="GeneID" id="20092376"/>
<dbReference type="VEuPathDB" id="FungiDB:H310_15326"/>
<feature type="region of interest" description="Disordered" evidence="1">
    <location>
        <begin position="147"/>
        <end position="177"/>
    </location>
</feature>
<dbReference type="RefSeq" id="XP_008881533.1">
    <property type="nucleotide sequence ID" value="XM_008883311.1"/>
</dbReference>
<dbReference type="InterPro" id="IPR001683">
    <property type="entry name" value="PX_dom"/>
</dbReference>
<evidence type="ECO:0000259" key="2">
    <source>
        <dbReference type="Pfam" id="PF00787"/>
    </source>
</evidence>
<dbReference type="STRING" id="157072.A0A024T7H2"/>
<proteinExistence type="predicted"/>
<protein>
    <recommendedName>
        <fullName evidence="2">PX domain-containing protein</fullName>
    </recommendedName>
</protein>
<name>A0A024T7H2_9STRA</name>
<dbReference type="GO" id="GO:0035091">
    <property type="term" value="F:phosphatidylinositol binding"/>
    <property type="evidence" value="ECO:0007669"/>
    <property type="project" value="InterPro"/>
</dbReference>
<dbReference type="AlphaFoldDB" id="A0A024T7H2"/>
<gene>
    <name evidence="3" type="ORF">H310_15326</name>
</gene>
<accession>A0A024T7H2</accession>
<sequence>MAAYIVEHAGTELLRETERLKYQVLTLQSKLLVSAKVVDSRLTFREGRQFFEYKLQIETNNPLHTNSWHRYKTFRIFGATLQTKNGFRRKDIPDLPNKQLFGSDRSIQERIGKLNQFLEAATNTDCLPWGVRVDQDNTDVGDSMVSTVASSSDMQSPRTSSRQSVSLRESIVGGRKS</sequence>
<evidence type="ECO:0000256" key="1">
    <source>
        <dbReference type="SAM" id="MobiDB-lite"/>
    </source>
</evidence>
<feature type="domain" description="PX" evidence="2">
    <location>
        <begin position="64"/>
        <end position="124"/>
    </location>
</feature>
<feature type="compositionally biased region" description="Polar residues" evidence="1">
    <location>
        <begin position="147"/>
        <end position="167"/>
    </location>
</feature>
<organism evidence="3">
    <name type="scientific">Aphanomyces invadans</name>
    <dbReference type="NCBI Taxonomy" id="157072"/>
    <lineage>
        <taxon>Eukaryota</taxon>
        <taxon>Sar</taxon>
        <taxon>Stramenopiles</taxon>
        <taxon>Oomycota</taxon>
        <taxon>Saprolegniomycetes</taxon>
        <taxon>Saprolegniales</taxon>
        <taxon>Verrucalvaceae</taxon>
        <taxon>Aphanomyces</taxon>
    </lineage>
</organism>
<dbReference type="OrthoDB" id="5227681at2759"/>
<dbReference type="InterPro" id="IPR036871">
    <property type="entry name" value="PX_dom_sf"/>
</dbReference>
<evidence type="ECO:0000313" key="3">
    <source>
        <dbReference type="EMBL" id="ETV89835.1"/>
    </source>
</evidence>
<dbReference type="EMBL" id="KI914296">
    <property type="protein sequence ID" value="ETV89835.1"/>
    <property type="molecule type" value="Genomic_DNA"/>
</dbReference>
<dbReference type="CDD" id="cd06093">
    <property type="entry name" value="PX_domain"/>
    <property type="match status" value="1"/>
</dbReference>